<reference evidence="2 3" key="1">
    <citation type="submission" date="2020-08" db="EMBL/GenBank/DDBJ databases">
        <title>Amycolatopsis sp. nov. DR6-1 isolated from Dendrobium heterocarpum.</title>
        <authorList>
            <person name="Tedsree N."/>
            <person name="Kuncharoen N."/>
            <person name="Likhitwitayawuid K."/>
            <person name="Tanasupawat S."/>
        </authorList>
    </citation>
    <scope>NUCLEOTIDE SEQUENCE [LARGE SCALE GENOMIC DNA]</scope>
    <source>
        <strain evidence="2 3">DR6-1</strain>
    </source>
</reference>
<feature type="region of interest" description="Disordered" evidence="1">
    <location>
        <begin position="108"/>
        <end position="129"/>
    </location>
</feature>
<gene>
    <name evidence="2" type="ORF">H4281_24785</name>
</gene>
<feature type="compositionally biased region" description="Basic and acidic residues" evidence="1">
    <location>
        <begin position="143"/>
        <end position="172"/>
    </location>
</feature>
<accession>A0A7W3W029</accession>
<feature type="region of interest" description="Disordered" evidence="1">
    <location>
        <begin position="141"/>
        <end position="174"/>
    </location>
</feature>
<feature type="compositionally biased region" description="Low complexity" evidence="1">
    <location>
        <begin position="120"/>
        <end position="129"/>
    </location>
</feature>
<sequence>MTDPVALANTLDAGLAALRHIGARLDRAPAPQPLPTVAEPVLVGTGKARGFRASDRTGVLTITLDEDLKLVDASVLDHWKTQVEPALLGQALTEAYLAALDSAVQERSARLAPERPPAAAPAGAAGGPAAIPTLDEVVAAARASRERNENERLRQQRERGPAAEPEPPREVSGDFGYLSLRFQAGAMISASPNVDALANARTDYLRDDIEAAFGNAGLKSPHAVSESGNVRPDKSAGREHDDEEDAWQGFHGNA</sequence>
<organism evidence="2 3">
    <name type="scientific">Amycolatopsis dendrobii</name>
    <dbReference type="NCBI Taxonomy" id="2760662"/>
    <lineage>
        <taxon>Bacteria</taxon>
        <taxon>Bacillati</taxon>
        <taxon>Actinomycetota</taxon>
        <taxon>Actinomycetes</taxon>
        <taxon>Pseudonocardiales</taxon>
        <taxon>Pseudonocardiaceae</taxon>
        <taxon>Amycolatopsis</taxon>
    </lineage>
</organism>
<keyword evidence="3" id="KW-1185">Reference proteome</keyword>
<proteinExistence type="predicted"/>
<dbReference type="RefSeq" id="WP_182893326.1">
    <property type="nucleotide sequence ID" value="NZ_JACGZW010000008.1"/>
</dbReference>
<feature type="region of interest" description="Disordered" evidence="1">
    <location>
        <begin position="216"/>
        <end position="254"/>
    </location>
</feature>
<protein>
    <submittedName>
        <fullName evidence="2">Uncharacterized protein</fullName>
    </submittedName>
</protein>
<dbReference type="EMBL" id="JACGZW010000008">
    <property type="protein sequence ID" value="MBB1156381.1"/>
    <property type="molecule type" value="Genomic_DNA"/>
</dbReference>
<feature type="compositionally biased region" description="Basic and acidic residues" evidence="1">
    <location>
        <begin position="231"/>
        <end position="240"/>
    </location>
</feature>
<dbReference type="Proteomes" id="UP000526734">
    <property type="component" value="Unassembled WGS sequence"/>
</dbReference>
<evidence type="ECO:0000313" key="3">
    <source>
        <dbReference type="Proteomes" id="UP000526734"/>
    </source>
</evidence>
<evidence type="ECO:0000313" key="2">
    <source>
        <dbReference type="EMBL" id="MBB1156381.1"/>
    </source>
</evidence>
<name>A0A7W3W029_9PSEU</name>
<dbReference type="AlphaFoldDB" id="A0A7W3W029"/>
<evidence type="ECO:0000256" key="1">
    <source>
        <dbReference type="SAM" id="MobiDB-lite"/>
    </source>
</evidence>
<comment type="caution">
    <text evidence="2">The sequence shown here is derived from an EMBL/GenBank/DDBJ whole genome shotgun (WGS) entry which is preliminary data.</text>
</comment>